<evidence type="ECO:0000259" key="8">
    <source>
        <dbReference type="Pfam" id="PF25549"/>
    </source>
</evidence>
<gene>
    <name evidence="9" type="ORF">DY240_23335</name>
</gene>
<keyword evidence="1" id="KW-0134">Cell wall</keyword>
<dbReference type="InterPro" id="IPR012291">
    <property type="entry name" value="CBM2_carb-bd_dom_sf"/>
</dbReference>
<comment type="caution">
    <text evidence="9">The sequence shown here is derived from an EMBL/GenBank/DDBJ whole genome shotgun (WGS) entry which is preliminary data.</text>
</comment>
<keyword evidence="10" id="KW-1185">Reference proteome</keyword>
<evidence type="ECO:0000259" key="7">
    <source>
        <dbReference type="Pfam" id="PF00746"/>
    </source>
</evidence>
<dbReference type="AlphaFoldDB" id="A0A418KKJ4"/>
<feature type="domain" description="DUF7927" evidence="8">
    <location>
        <begin position="404"/>
        <end position="527"/>
    </location>
</feature>
<feature type="compositionally biased region" description="Acidic residues" evidence="5">
    <location>
        <begin position="538"/>
        <end position="547"/>
    </location>
</feature>
<sequence length="590" mass="61572">MGRVLVPVEHAGIRRILDQGGEAVPEAGGAFGEGEAVAELGDGGSRVLERLVRPLVVLQVVVGVGADEVPRRRSGEEGRSDAVGPEQIECASGVAGEVVQPCPRHQRPGRIAGDIGLVEEIHGAIDQAERLIGVGEIADQQGARHRLGRCELPEGEQRTLDQRGRLRRLAPVEVPERLGVDAYPPELVVLGRVVEVFQRRRASAGEVSFAEPTLTWTGDLAVGEVVTLTYSVTVGAVGEGDDELKNVVTSPHTDGVCVPAADQNPDCTTGHIQGDYEVTKTSDPESGSTVEDGDVVTYTVTVTHTGQAPIEATFDDDLSGVLDDATWNDDLEASAGEAALDGTTLTWSGDLVEGDVVTVTYSVTVTSDGDRHLKNVVTTPDPDQCVPAEGQDEACTTEHFSSGYTYSKTSDPAPGSDVEEGDVITYSVLVEQVGPVPVAGATVTDDLSGVSPYAAWNDDASATSGEVSLSGETLTWTGDLAVGQTVTITYSVTVGDEDNATIRNVVTSPDDDGSCVPAPDGNPDCKTEHYTPGAEPPAPDEQDDDLPDTGADLTRWFLTGGLALLIGGLVLVAVHGRRSFRGTGGSADPA</sequence>
<name>A0A418KKJ4_9ACTN</name>
<evidence type="ECO:0000256" key="1">
    <source>
        <dbReference type="ARBA" id="ARBA00022512"/>
    </source>
</evidence>
<feature type="domain" description="DUF7927" evidence="8">
    <location>
        <begin position="276"/>
        <end position="399"/>
    </location>
</feature>
<dbReference type="GO" id="GO:0004553">
    <property type="term" value="F:hydrolase activity, hydrolyzing O-glycosyl compounds"/>
    <property type="evidence" value="ECO:0007669"/>
    <property type="project" value="InterPro"/>
</dbReference>
<evidence type="ECO:0000256" key="6">
    <source>
        <dbReference type="SAM" id="Phobius"/>
    </source>
</evidence>
<reference evidence="9 10" key="1">
    <citation type="submission" date="2018-09" db="EMBL/GenBank/DDBJ databases">
        <title>Isolation, diversity and antifungal activity of actinobacteria from wheat.</title>
        <authorList>
            <person name="Han C."/>
        </authorList>
    </citation>
    <scope>NUCLEOTIDE SEQUENCE [LARGE SCALE GENOMIC DNA]</scope>
    <source>
        <strain evidence="9 10">NEAU-YY265</strain>
    </source>
</reference>
<feature type="domain" description="Gram-positive cocci surface proteins LPxTG" evidence="7">
    <location>
        <begin position="542"/>
        <end position="572"/>
    </location>
</feature>
<keyword evidence="6" id="KW-0472">Membrane</keyword>
<accession>A0A418KKJ4</accession>
<evidence type="ECO:0000313" key="9">
    <source>
        <dbReference type="EMBL" id="RIQ15972.1"/>
    </source>
</evidence>
<keyword evidence="6" id="KW-0812">Transmembrane</keyword>
<evidence type="ECO:0000256" key="5">
    <source>
        <dbReference type="SAM" id="MobiDB-lite"/>
    </source>
</evidence>
<keyword evidence="2" id="KW-0964">Secreted</keyword>
<feature type="transmembrane region" description="Helical" evidence="6">
    <location>
        <begin position="556"/>
        <end position="574"/>
    </location>
</feature>
<dbReference type="EMBL" id="QUAL01000285">
    <property type="protein sequence ID" value="RIQ15972.1"/>
    <property type="molecule type" value="Genomic_DNA"/>
</dbReference>
<keyword evidence="4" id="KW-0572">Peptidoglycan-anchor</keyword>
<organism evidence="9 10">
    <name type="scientific">Jiangella rhizosphaerae</name>
    <dbReference type="NCBI Taxonomy" id="2293569"/>
    <lineage>
        <taxon>Bacteria</taxon>
        <taxon>Bacillati</taxon>
        <taxon>Actinomycetota</taxon>
        <taxon>Actinomycetes</taxon>
        <taxon>Jiangellales</taxon>
        <taxon>Jiangellaceae</taxon>
        <taxon>Jiangella</taxon>
    </lineage>
</organism>
<feature type="domain" description="DUF7927" evidence="8">
    <location>
        <begin position="205"/>
        <end position="272"/>
    </location>
</feature>
<proteinExistence type="predicted"/>
<protein>
    <submittedName>
        <fullName evidence="9">DUF11 domain-containing protein</fullName>
    </submittedName>
</protein>
<dbReference type="Gene3D" id="2.60.40.290">
    <property type="match status" value="1"/>
</dbReference>
<dbReference type="NCBIfam" id="TIGR01167">
    <property type="entry name" value="LPXTG_anchor"/>
    <property type="match status" value="1"/>
</dbReference>
<dbReference type="Proteomes" id="UP000284057">
    <property type="component" value="Unassembled WGS sequence"/>
</dbReference>
<dbReference type="GO" id="GO:0030247">
    <property type="term" value="F:polysaccharide binding"/>
    <property type="evidence" value="ECO:0007669"/>
    <property type="project" value="InterPro"/>
</dbReference>
<evidence type="ECO:0000256" key="3">
    <source>
        <dbReference type="ARBA" id="ARBA00022729"/>
    </source>
</evidence>
<dbReference type="Pfam" id="PF25549">
    <property type="entry name" value="DUF7927"/>
    <property type="match status" value="3"/>
</dbReference>
<dbReference type="InterPro" id="IPR019931">
    <property type="entry name" value="LPXTG_anchor"/>
</dbReference>
<feature type="region of interest" description="Disordered" evidence="5">
    <location>
        <begin position="506"/>
        <end position="549"/>
    </location>
</feature>
<keyword evidence="6" id="KW-1133">Transmembrane helix</keyword>
<evidence type="ECO:0000313" key="10">
    <source>
        <dbReference type="Proteomes" id="UP000284057"/>
    </source>
</evidence>
<dbReference type="Pfam" id="PF00746">
    <property type="entry name" value="Gram_pos_anchor"/>
    <property type="match status" value="1"/>
</dbReference>
<keyword evidence="3" id="KW-0732">Signal</keyword>
<evidence type="ECO:0000256" key="4">
    <source>
        <dbReference type="ARBA" id="ARBA00023088"/>
    </source>
</evidence>
<evidence type="ECO:0000256" key="2">
    <source>
        <dbReference type="ARBA" id="ARBA00022525"/>
    </source>
</evidence>
<dbReference type="InterPro" id="IPR057687">
    <property type="entry name" value="DUF7927"/>
</dbReference>